<dbReference type="InterPro" id="IPR050721">
    <property type="entry name" value="Trk_Ktr_HKT_K-transport"/>
</dbReference>
<dbReference type="Proteomes" id="UP000886889">
    <property type="component" value="Unassembled WGS sequence"/>
</dbReference>
<evidence type="ECO:0000259" key="2">
    <source>
        <dbReference type="PROSITE" id="PS51202"/>
    </source>
</evidence>
<comment type="caution">
    <text evidence="3">The sequence shown here is derived from an EMBL/GenBank/DDBJ whole genome shotgun (WGS) entry which is preliminary data.</text>
</comment>
<reference evidence="3" key="1">
    <citation type="submission" date="2020-10" db="EMBL/GenBank/DDBJ databases">
        <authorList>
            <person name="Gilroy R."/>
        </authorList>
    </citation>
    <scope>NUCLEOTIDE SEQUENCE</scope>
    <source>
        <strain evidence="3">ChiBcec6-7307</strain>
    </source>
</reference>
<dbReference type="GO" id="GO:0006813">
    <property type="term" value="P:potassium ion transport"/>
    <property type="evidence" value="ECO:0007669"/>
    <property type="project" value="InterPro"/>
</dbReference>
<protein>
    <submittedName>
        <fullName evidence="3">TrkA family potassium uptake protein</fullName>
    </submittedName>
</protein>
<dbReference type="PROSITE" id="PS51202">
    <property type="entry name" value="RCK_C"/>
    <property type="match status" value="1"/>
</dbReference>
<dbReference type="EMBL" id="DVOS01000037">
    <property type="protein sequence ID" value="HIV23066.1"/>
    <property type="molecule type" value="Genomic_DNA"/>
</dbReference>
<accession>A0A9D1T837</accession>
<dbReference type="AlphaFoldDB" id="A0A9D1T837"/>
<dbReference type="SUPFAM" id="SSF51735">
    <property type="entry name" value="NAD(P)-binding Rossmann-fold domains"/>
    <property type="match status" value="1"/>
</dbReference>
<feature type="domain" description="RCK N-terminal" evidence="1">
    <location>
        <begin position="8"/>
        <end position="124"/>
    </location>
</feature>
<dbReference type="PROSITE" id="PS51201">
    <property type="entry name" value="RCK_N"/>
    <property type="match status" value="1"/>
</dbReference>
<proteinExistence type="predicted"/>
<reference evidence="3" key="2">
    <citation type="journal article" date="2021" name="PeerJ">
        <title>Extensive microbial diversity within the chicken gut microbiome revealed by metagenomics and culture.</title>
        <authorList>
            <person name="Gilroy R."/>
            <person name="Ravi A."/>
            <person name="Getino M."/>
            <person name="Pursley I."/>
            <person name="Horton D.L."/>
            <person name="Alikhan N.F."/>
            <person name="Baker D."/>
            <person name="Gharbi K."/>
            <person name="Hall N."/>
            <person name="Watson M."/>
            <person name="Adriaenssens E.M."/>
            <person name="Foster-Nyarko E."/>
            <person name="Jarju S."/>
            <person name="Secka A."/>
            <person name="Antonio M."/>
            <person name="Oren A."/>
            <person name="Chaudhuri R.R."/>
            <person name="La Ragione R."/>
            <person name="Hildebrand F."/>
            <person name="Pallen M.J."/>
        </authorList>
    </citation>
    <scope>NUCLEOTIDE SEQUENCE</scope>
    <source>
        <strain evidence="3">ChiBcec6-7307</strain>
    </source>
</reference>
<dbReference type="Pfam" id="PF02080">
    <property type="entry name" value="TrkA_C"/>
    <property type="match status" value="1"/>
</dbReference>
<dbReference type="Gene3D" id="3.30.70.1450">
    <property type="entry name" value="Regulator of K+ conductance, C-terminal domain"/>
    <property type="match status" value="1"/>
</dbReference>
<dbReference type="InterPro" id="IPR006037">
    <property type="entry name" value="RCK_C"/>
</dbReference>
<organism evidence="3 4">
    <name type="scientific">Candidatus Merdiplasma excrementigallinarum</name>
    <dbReference type="NCBI Taxonomy" id="2840864"/>
    <lineage>
        <taxon>Bacteria</taxon>
        <taxon>Bacillati</taxon>
        <taxon>Bacillota</taxon>
        <taxon>Clostridia</taxon>
        <taxon>Lachnospirales</taxon>
        <taxon>Lachnospiraceae</taxon>
        <taxon>Lachnospiraceae incertae sedis</taxon>
        <taxon>Candidatus Merdiplasma</taxon>
    </lineage>
</organism>
<feature type="domain" description="RCK C-terminal" evidence="2">
    <location>
        <begin position="140"/>
        <end position="224"/>
    </location>
</feature>
<dbReference type="Gene3D" id="3.40.50.720">
    <property type="entry name" value="NAD(P)-binding Rossmann-like Domain"/>
    <property type="match status" value="1"/>
</dbReference>
<dbReference type="GO" id="GO:0008324">
    <property type="term" value="F:monoatomic cation transmembrane transporter activity"/>
    <property type="evidence" value="ECO:0007669"/>
    <property type="project" value="InterPro"/>
</dbReference>
<evidence type="ECO:0000313" key="4">
    <source>
        <dbReference type="Proteomes" id="UP000886889"/>
    </source>
</evidence>
<dbReference type="PANTHER" id="PTHR43833">
    <property type="entry name" value="POTASSIUM CHANNEL PROTEIN 2-RELATED-RELATED"/>
    <property type="match status" value="1"/>
</dbReference>
<dbReference type="PANTHER" id="PTHR43833:SF7">
    <property type="entry name" value="KTR SYSTEM POTASSIUM UPTAKE PROTEIN C"/>
    <property type="match status" value="1"/>
</dbReference>
<evidence type="ECO:0000259" key="1">
    <source>
        <dbReference type="PROSITE" id="PS51201"/>
    </source>
</evidence>
<evidence type="ECO:0000313" key="3">
    <source>
        <dbReference type="EMBL" id="HIV23066.1"/>
    </source>
</evidence>
<sequence>MKKKQTSEVSYGVIGLGRFGTALAMTLAKADKEVIVIDRDESKIKEIRQYTEYAFVSDNLSIETLREIGIQNCDVVIVCIGEKVDVSILTTMSVLELGVPRVIAKAISQEQGAVLRRIGAEVVYPEMDMALRLGKKLLSQSFFDYISLDDSVEIRQLPVSSRMVGRSIEELGIRRKYGLNIIAIENNSCTNLEVMPDYQFREGDVMVAIGKIDHLDGFESALRV</sequence>
<gene>
    <name evidence="3" type="ORF">IAC80_03905</name>
</gene>
<dbReference type="InterPro" id="IPR036291">
    <property type="entry name" value="NAD(P)-bd_dom_sf"/>
</dbReference>
<dbReference type="SUPFAM" id="SSF116726">
    <property type="entry name" value="TrkA C-terminal domain-like"/>
    <property type="match status" value="1"/>
</dbReference>
<dbReference type="InterPro" id="IPR036721">
    <property type="entry name" value="RCK_C_sf"/>
</dbReference>
<dbReference type="InterPro" id="IPR003148">
    <property type="entry name" value="RCK_N"/>
</dbReference>
<name>A0A9D1T837_9FIRM</name>
<dbReference type="Pfam" id="PF02254">
    <property type="entry name" value="TrkA_N"/>
    <property type="match status" value="1"/>
</dbReference>